<evidence type="ECO:0000313" key="3">
    <source>
        <dbReference type="EMBL" id="QDT01062.1"/>
    </source>
</evidence>
<dbReference type="Pfam" id="PF12951">
    <property type="entry name" value="PATR"/>
    <property type="match status" value="2"/>
</dbReference>
<protein>
    <submittedName>
        <fullName evidence="3">Autotransporter-associated beta strand repeat protein</fullName>
    </submittedName>
</protein>
<accession>A0A517N1P6</accession>
<dbReference type="Proteomes" id="UP000319852">
    <property type="component" value="Chromosome"/>
</dbReference>
<name>A0A517N1P6_9BACT</name>
<sequence precursor="true">MNSRKPIYQICTTVLLLLLFGIQSKSSPAQTNSTWLNLPDATDWFDPLNWDNGVPNSAGATANVAAQAGIVTLDLDAQVTLGNASFSDFGTIALQGAGPLLLDNPGSEPATVRTLIPQRVTLGVEIATPVLIAPGESLLFDLVGLKNVELSGSIASLEGDIAKTGFGALRLSGDNSTWQGSIAVDGGELVLADVNAVSSSSGISVGPNARLSFVSQSVTGQSDSDYLVPTTTLDGGKVGVKLSTRLARGELYGVAGFTDVVMDLDLSRDSTIELTQFDSMRIQGAITGAGGLSFLKREIPNLPGGQSNNPVITIDGSTSYSGKTEIGPGMRVFFEQPAALGDANANTVVDRGELLLRGGGGNEQIVVKEGSLDLGGSVTPYGHQITLERGLLTGGSVDGLAATLDAPVTFSGGVALGVTSSNSYVFTNGLHGSGSVFASRKVDIAGEIVARGNFAATQSGPVRLSGKLSQAGDVFISETQMELTGDLESPRGTFYLSPGRFVASLVARQSNTLESFVIDPRTAERESFIEDLRLEADQGAVLSITDELRFLGGTIRGAIAGQKVLTKQDRTPGVLEDIRGSGFTRVDVEGGQLTVRGDAGEAPPAIHLGVHDTAQVVLDTEEIYHGDIHLNNASGPIGQAALVVGGSEALEQTTLAGNVFLGDRGSNLSAGVFTGEVALITGVLHGGDLTVKGRQDLRFQSGNHSYSGETHVLAENFRLIESGSLNSTSKIVGNGRLSRGGGRSGLILDNSGEIANEDRIPDSTPVDLNGMKLTLLGRAGEQLTERLGTVTLDRGTSEIVVENPSDSGSETTLEIASLVRRPGTALRFDPGSNGGKLQFATAPTLDDNLLGGWATVEDDFATYGPDGVVAYSALHTYATNLIAATSTDNVGDFSGGVTLAEDKNINALKMGSGPIDLNGHTLTLESGGLLLDASITNGQLSAGASDGAELIVSGAGTISADIVDNAQGSVGLTYASNTGPLRLHGNNTYSGPTKFSAGSGSSVLLFSEGALPTGTDLTLNGTFLRVEYESEMPMILGDVEISDYAEFRPSATNSPTVRANSITIASGGLDDLKLEGDFPITKIGEGIASLSRSLAMHTGPIDIQGGQFITDQFGTAPLDDEHAVTIHQGASLRTESGLALTGRKFRFDGGILDMELRGGISAPIEVLSGGGFIRIERGTTVVTSSITGQGQLVVEGGFGNGIIDFEGDLNAFQGALRFTGGVTNLRGNNVTYSQPIEIAAADLTVYDTNALGTGEVTILPEGRLSITNAVTGNLVLAGGALTMAPGNSLSSPRLNGDLRVTQDSYIFISPLVDGRQILPVIESAIGLSDQTNLTISPDLALQARRVAANISRVQERITLGGDIIVDGDASITSFDAFVRMDGTVRAGTEHASLDLVGNDTFDFQGSIQIDESRSLAVTFDGEASALDLSGSDSRFEGNGTYVGDIAIGSGANIAPGNSAGILSVIGNATIGEGAVFEWEIGSADGTPGEDWDLFEVEGDLQFSASESTPWILQINDLPGFLPGEAGPWLIMSADSIVGFDPSEVRFDVAGIADVWPSLESDDLRLQVHGGQLFLQAIPEPASLLLLVLSCTMLLAHRPRGV</sequence>
<gene>
    <name evidence="3" type="ORF">HG15A2_44040</name>
</gene>
<keyword evidence="1 2" id="KW-0732">Signal</keyword>
<feature type="signal peptide" evidence="2">
    <location>
        <begin position="1"/>
        <end position="29"/>
    </location>
</feature>
<feature type="chain" id="PRO_5022004939" evidence="2">
    <location>
        <begin position="30"/>
        <end position="1601"/>
    </location>
</feature>
<keyword evidence="4" id="KW-1185">Reference proteome</keyword>
<dbReference type="NCBIfam" id="TIGR02601">
    <property type="entry name" value="autotrns_rpt"/>
    <property type="match status" value="1"/>
</dbReference>
<dbReference type="RefSeq" id="WP_145062980.1">
    <property type="nucleotide sequence ID" value="NZ_CP036263.1"/>
</dbReference>
<evidence type="ECO:0000313" key="4">
    <source>
        <dbReference type="Proteomes" id="UP000319852"/>
    </source>
</evidence>
<dbReference type="InterPro" id="IPR013425">
    <property type="entry name" value="Autotrns_rpt"/>
</dbReference>
<evidence type="ECO:0000256" key="1">
    <source>
        <dbReference type="ARBA" id="ARBA00022729"/>
    </source>
</evidence>
<reference evidence="3 4" key="1">
    <citation type="submission" date="2019-02" db="EMBL/GenBank/DDBJ databases">
        <title>Deep-cultivation of Planctomycetes and their phenomic and genomic characterization uncovers novel biology.</title>
        <authorList>
            <person name="Wiegand S."/>
            <person name="Jogler M."/>
            <person name="Boedeker C."/>
            <person name="Pinto D."/>
            <person name="Vollmers J."/>
            <person name="Rivas-Marin E."/>
            <person name="Kohn T."/>
            <person name="Peeters S.H."/>
            <person name="Heuer A."/>
            <person name="Rast P."/>
            <person name="Oberbeckmann S."/>
            <person name="Bunk B."/>
            <person name="Jeske O."/>
            <person name="Meyerdierks A."/>
            <person name="Storesund J.E."/>
            <person name="Kallscheuer N."/>
            <person name="Luecker S."/>
            <person name="Lage O.M."/>
            <person name="Pohl T."/>
            <person name="Merkel B.J."/>
            <person name="Hornburger P."/>
            <person name="Mueller R.-W."/>
            <person name="Bruemmer F."/>
            <person name="Labrenz M."/>
            <person name="Spormann A.M."/>
            <person name="Op den Camp H."/>
            <person name="Overmann J."/>
            <person name="Amann R."/>
            <person name="Jetten M.S.M."/>
            <person name="Mascher T."/>
            <person name="Medema M.H."/>
            <person name="Devos D.P."/>
            <person name="Kaster A.-K."/>
            <person name="Ovreas L."/>
            <person name="Rohde M."/>
            <person name="Galperin M.Y."/>
            <person name="Jogler C."/>
        </authorList>
    </citation>
    <scope>NUCLEOTIDE SEQUENCE [LARGE SCALE GENOMIC DNA]</scope>
    <source>
        <strain evidence="3 4">HG15A2</strain>
    </source>
</reference>
<evidence type="ECO:0000256" key="2">
    <source>
        <dbReference type="SAM" id="SignalP"/>
    </source>
</evidence>
<dbReference type="EMBL" id="CP036263">
    <property type="protein sequence ID" value="QDT01062.1"/>
    <property type="molecule type" value="Genomic_DNA"/>
</dbReference>
<organism evidence="3 4">
    <name type="scientific">Adhaeretor mobilis</name>
    <dbReference type="NCBI Taxonomy" id="1930276"/>
    <lineage>
        <taxon>Bacteria</taxon>
        <taxon>Pseudomonadati</taxon>
        <taxon>Planctomycetota</taxon>
        <taxon>Planctomycetia</taxon>
        <taxon>Pirellulales</taxon>
        <taxon>Lacipirellulaceae</taxon>
        <taxon>Adhaeretor</taxon>
    </lineage>
</organism>
<dbReference type="KEGG" id="amob:HG15A2_44040"/>
<dbReference type="OrthoDB" id="274161at2"/>
<proteinExistence type="predicted"/>